<dbReference type="EMBL" id="JABFTP020000021">
    <property type="protein sequence ID" value="KAL3268960.1"/>
    <property type="molecule type" value="Genomic_DNA"/>
</dbReference>
<sequence>NCVDYYNMSLSSENKTNILNAYNGLRNFVASGGYINETHFNFPEASGMNMLRWKDELSIIAQKWADQCLLNEKHDECRDIQDYSVGQNVYIVEVDSKSEIPLFSEIYKKRWARVMKNLNLRDLIEFNISASTGFKSFSQSIWDTTQYIGCGASLFRNTQQDNESQMRTFRFVCNFGPKGNIPNVASYKIGQPCTECSEHVCHSKYHNLCGSKENKISDIPTNHMGKLFEHVSGTWDWKTKLMSKRIYPKKMPGIWFNGECRCNYIYRSKGMTSSYNYYYIILVLWTII</sequence>
<reference evidence="4 5" key="1">
    <citation type="journal article" date="2021" name="BMC Biol.">
        <title>Horizontally acquired antibacterial genes associated with adaptive radiation of ladybird beetles.</title>
        <authorList>
            <person name="Li H.S."/>
            <person name="Tang X.F."/>
            <person name="Huang Y.H."/>
            <person name="Xu Z.Y."/>
            <person name="Chen M.L."/>
            <person name="Du X.Y."/>
            <person name="Qiu B.Y."/>
            <person name="Chen P.T."/>
            <person name="Zhang W."/>
            <person name="Slipinski A."/>
            <person name="Escalona H.E."/>
            <person name="Waterhouse R.M."/>
            <person name="Zwick A."/>
            <person name="Pang H."/>
        </authorList>
    </citation>
    <scope>NUCLEOTIDE SEQUENCE [LARGE SCALE GENOMIC DNA]</scope>
    <source>
        <strain evidence="4">SYSU2018</strain>
    </source>
</reference>
<dbReference type="GO" id="GO:0005576">
    <property type="term" value="C:extracellular region"/>
    <property type="evidence" value="ECO:0007669"/>
    <property type="project" value="UniProtKB-SubCell"/>
</dbReference>
<evidence type="ECO:0000313" key="4">
    <source>
        <dbReference type="EMBL" id="KAL3268960.1"/>
    </source>
</evidence>
<evidence type="ECO:0000259" key="3">
    <source>
        <dbReference type="SMART" id="SM00198"/>
    </source>
</evidence>
<dbReference type="PANTHER" id="PTHR10334">
    <property type="entry name" value="CYSTEINE-RICH SECRETORY PROTEIN-RELATED"/>
    <property type="match status" value="1"/>
</dbReference>
<dbReference type="Gene3D" id="3.40.33.10">
    <property type="entry name" value="CAP"/>
    <property type="match status" value="1"/>
</dbReference>
<evidence type="ECO:0000256" key="1">
    <source>
        <dbReference type="ARBA" id="ARBA00004613"/>
    </source>
</evidence>
<name>A0ABD2MRD8_9CUCU</name>
<proteinExistence type="predicted"/>
<dbReference type="Pfam" id="PF00188">
    <property type="entry name" value="CAP"/>
    <property type="match status" value="1"/>
</dbReference>
<feature type="non-terminal residue" evidence="4">
    <location>
        <position position="1"/>
    </location>
</feature>
<dbReference type="InterPro" id="IPR002413">
    <property type="entry name" value="V5_allergen-like"/>
</dbReference>
<dbReference type="PRINTS" id="PR00837">
    <property type="entry name" value="V5TPXLIKE"/>
</dbReference>
<organism evidence="4 5">
    <name type="scientific">Cryptolaemus montrouzieri</name>
    <dbReference type="NCBI Taxonomy" id="559131"/>
    <lineage>
        <taxon>Eukaryota</taxon>
        <taxon>Metazoa</taxon>
        <taxon>Ecdysozoa</taxon>
        <taxon>Arthropoda</taxon>
        <taxon>Hexapoda</taxon>
        <taxon>Insecta</taxon>
        <taxon>Pterygota</taxon>
        <taxon>Neoptera</taxon>
        <taxon>Endopterygota</taxon>
        <taxon>Coleoptera</taxon>
        <taxon>Polyphaga</taxon>
        <taxon>Cucujiformia</taxon>
        <taxon>Coccinelloidea</taxon>
        <taxon>Coccinellidae</taxon>
        <taxon>Scymninae</taxon>
        <taxon>Scymnini</taxon>
        <taxon>Cryptolaemus</taxon>
    </lineage>
</organism>
<evidence type="ECO:0000313" key="5">
    <source>
        <dbReference type="Proteomes" id="UP001516400"/>
    </source>
</evidence>
<dbReference type="SMART" id="SM00198">
    <property type="entry name" value="SCP"/>
    <property type="match status" value="1"/>
</dbReference>
<comment type="subcellular location">
    <subcellularLocation>
        <location evidence="1">Secreted</location>
    </subcellularLocation>
</comment>
<protein>
    <recommendedName>
        <fullName evidence="3">SCP domain-containing protein</fullName>
    </recommendedName>
</protein>
<dbReference type="PRINTS" id="PR00838">
    <property type="entry name" value="V5ALLERGEN"/>
</dbReference>
<keyword evidence="2" id="KW-0964">Secreted</keyword>
<feature type="domain" description="SCP" evidence="3">
    <location>
        <begin position="13"/>
        <end position="183"/>
    </location>
</feature>
<accession>A0ABD2MRD8</accession>
<gene>
    <name evidence="4" type="ORF">HHI36_008046</name>
</gene>
<evidence type="ECO:0000256" key="2">
    <source>
        <dbReference type="ARBA" id="ARBA00022525"/>
    </source>
</evidence>
<dbReference type="AlphaFoldDB" id="A0ABD2MRD8"/>
<comment type="caution">
    <text evidence="4">The sequence shown here is derived from an EMBL/GenBank/DDBJ whole genome shotgun (WGS) entry which is preliminary data.</text>
</comment>
<keyword evidence="5" id="KW-1185">Reference proteome</keyword>
<dbReference type="SUPFAM" id="SSF55797">
    <property type="entry name" value="PR-1-like"/>
    <property type="match status" value="1"/>
</dbReference>
<dbReference type="InterPro" id="IPR035940">
    <property type="entry name" value="CAP_sf"/>
</dbReference>
<dbReference type="Proteomes" id="UP001516400">
    <property type="component" value="Unassembled WGS sequence"/>
</dbReference>
<dbReference type="CDD" id="cd05380">
    <property type="entry name" value="CAP_euk"/>
    <property type="match status" value="1"/>
</dbReference>
<dbReference type="InterPro" id="IPR001283">
    <property type="entry name" value="CRISP-related"/>
</dbReference>
<dbReference type="InterPro" id="IPR014044">
    <property type="entry name" value="CAP_dom"/>
</dbReference>